<reference evidence="1" key="2">
    <citation type="submission" date="2025-09" db="UniProtKB">
        <authorList>
            <consortium name="EnsemblPlants"/>
        </authorList>
    </citation>
    <scope>IDENTIFICATION</scope>
</reference>
<dbReference type="EnsemblPlants" id="AVESA.00010b.r2.2AG0245740.2">
    <property type="protein sequence ID" value="AVESA.00010b.r2.2AG0245740.2.CDS"/>
    <property type="gene ID" value="AVESA.00010b.r2.2AG0245740"/>
</dbReference>
<accession>A0ACD5UH09</accession>
<organism evidence="1 2">
    <name type="scientific">Avena sativa</name>
    <name type="common">Oat</name>
    <dbReference type="NCBI Taxonomy" id="4498"/>
    <lineage>
        <taxon>Eukaryota</taxon>
        <taxon>Viridiplantae</taxon>
        <taxon>Streptophyta</taxon>
        <taxon>Embryophyta</taxon>
        <taxon>Tracheophyta</taxon>
        <taxon>Spermatophyta</taxon>
        <taxon>Magnoliopsida</taxon>
        <taxon>Liliopsida</taxon>
        <taxon>Poales</taxon>
        <taxon>Poaceae</taxon>
        <taxon>BOP clade</taxon>
        <taxon>Pooideae</taxon>
        <taxon>Poodae</taxon>
        <taxon>Poeae</taxon>
        <taxon>Poeae Chloroplast Group 1 (Aveneae type)</taxon>
        <taxon>Aveninae</taxon>
        <taxon>Avena</taxon>
    </lineage>
</organism>
<sequence>MSAAAAAAVASPAREDGGRAEWLRVYDRMVAILRKNHRHVEALLADRSRLEALLRVQHDFWVAREGLLRDRLHETRRAEACVRRCDEAKLELLLGDKDRKLCRYQIYAEHQDDDLEDFKTCAEALAAENTKLKLKLKQVESSAELSERTTEHDEQSWRAEIRELKKAYKNLSSKKDKEVSALVAQKDFVWNQFKTMEKDYESLLKKKKMEAAQATETAQKLQQKVEELQVAAQKKDDDISRLQAEANGAKELILALEDKLQKAHSLASEEEDEIQKVKGGHLQDRQKRKQDTSGTHRKSRSEGHSQRGKSKNNPRRQMVEDQPETSQKRQCASSLSNGLALRRCSSSRMHLKPGTSSPAPQQVLFHSSFKVPKLKTPNLAPPPPPL</sequence>
<reference evidence="1" key="1">
    <citation type="submission" date="2021-05" db="EMBL/GenBank/DDBJ databases">
        <authorList>
            <person name="Scholz U."/>
            <person name="Mascher M."/>
            <person name="Fiebig A."/>
        </authorList>
    </citation>
    <scope>NUCLEOTIDE SEQUENCE [LARGE SCALE GENOMIC DNA]</scope>
</reference>
<proteinExistence type="predicted"/>
<evidence type="ECO:0000313" key="2">
    <source>
        <dbReference type="Proteomes" id="UP001732700"/>
    </source>
</evidence>
<dbReference type="Proteomes" id="UP001732700">
    <property type="component" value="Chromosome 2A"/>
</dbReference>
<name>A0ACD5UH09_AVESA</name>
<protein>
    <submittedName>
        <fullName evidence="1">Uncharacterized protein</fullName>
    </submittedName>
</protein>
<evidence type="ECO:0000313" key="1">
    <source>
        <dbReference type="EnsemblPlants" id="AVESA.00010b.r2.2AG0245740.2.CDS"/>
    </source>
</evidence>
<keyword evidence="2" id="KW-1185">Reference proteome</keyword>